<organism evidence="1">
    <name type="scientific">marine metagenome</name>
    <dbReference type="NCBI Taxonomy" id="408172"/>
    <lineage>
        <taxon>unclassified sequences</taxon>
        <taxon>metagenomes</taxon>
        <taxon>ecological metagenomes</taxon>
    </lineage>
</organism>
<dbReference type="AlphaFoldDB" id="A0A382AG74"/>
<gene>
    <name evidence="1" type="ORF">METZ01_LOCUS153360</name>
</gene>
<accession>A0A382AG74</accession>
<proteinExistence type="predicted"/>
<feature type="non-terminal residue" evidence="1">
    <location>
        <position position="150"/>
    </location>
</feature>
<feature type="non-terminal residue" evidence="1">
    <location>
        <position position="1"/>
    </location>
</feature>
<reference evidence="1" key="1">
    <citation type="submission" date="2018-05" db="EMBL/GenBank/DDBJ databases">
        <authorList>
            <person name="Lanie J.A."/>
            <person name="Ng W.-L."/>
            <person name="Kazmierczak K.M."/>
            <person name="Andrzejewski T.M."/>
            <person name="Davidsen T.M."/>
            <person name="Wayne K.J."/>
            <person name="Tettelin H."/>
            <person name="Glass J.I."/>
            <person name="Rusch D."/>
            <person name="Podicherti R."/>
            <person name="Tsui H.-C.T."/>
            <person name="Winkler M.E."/>
        </authorList>
    </citation>
    <scope>NUCLEOTIDE SEQUENCE</scope>
</reference>
<sequence length="150" mass="17277">MMRNKEITSMIKLKTKGVAVPMKKSTLAKLLSNEDVNVVHKQMETAYFDSKKRELGLPIWKDEEMTNDIYDLMVCHEIGHALWTPLDMLEKAKIRKINHSFVNILEDARIEKKVKEKYAGSVGVFNRGYIDLVKKDFFGTAKKNIASMNL</sequence>
<name>A0A382AG74_9ZZZZ</name>
<evidence type="ECO:0000313" key="1">
    <source>
        <dbReference type="EMBL" id="SVB00506.1"/>
    </source>
</evidence>
<protein>
    <submittedName>
        <fullName evidence="1">Uncharacterized protein</fullName>
    </submittedName>
</protein>
<dbReference type="EMBL" id="UINC01025260">
    <property type="protein sequence ID" value="SVB00506.1"/>
    <property type="molecule type" value="Genomic_DNA"/>
</dbReference>